<evidence type="ECO:0000259" key="3">
    <source>
        <dbReference type="PROSITE" id="PS50157"/>
    </source>
</evidence>
<organism evidence="4 5">
    <name type="scientific">Colletotrichum melonis</name>
    <dbReference type="NCBI Taxonomy" id="1209925"/>
    <lineage>
        <taxon>Eukaryota</taxon>
        <taxon>Fungi</taxon>
        <taxon>Dikarya</taxon>
        <taxon>Ascomycota</taxon>
        <taxon>Pezizomycotina</taxon>
        <taxon>Sordariomycetes</taxon>
        <taxon>Hypocreomycetidae</taxon>
        <taxon>Glomerellales</taxon>
        <taxon>Glomerellaceae</taxon>
        <taxon>Colletotrichum</taxon>
        <taxon>Colletotrichum acutatum species complex</taxon>
    </lineage>
</organism>
<sequence length="661" mass="74056">MFFLDRLLMNEIRQQATRKTTSRHRVLTSSILKMEADRHNILAATPEAPRLRRERLSRFFGDKDGPITISVEPLDTSERRQRAQADIDGIFAGLAYLDKRRDSLDTADTNPQSEQPLRENSILNDIGHQFAGQFTVSASTGQVQHPQRSTENIRQAWTDLQSLQKGLKTQYERLGAIASKSSSEIVQKLPGIYGNSRGLGKMGILAHRDALDLIIPDTLAEIIAFASFSYVISEILLQRDRIVVTNPLTDLQRWGHCIPNINNREAFVSVALEMWPSDHPRTTTADAENGHSGSTQQYFGAPDTTNTVDEAYHFQETSSFLEGFSGFEEILASGPYGTPSAPEPSGVDPREVGYFSTNFSLDDIPLETFSAINGPPIPTSWASAEHGADLGSDIDIEGFNSALPNTTRESNYVDCNMQYTSMISAVLAFSQDIGDFFYRLSGCGKTVHGARRGSAYASERSKIERRLRKEMLDPMKKSGTGDEVCLAWLSVAKKFVVLGSLGTVEDVQEYLVTVSREVNEAGRENERFRQWIHDFSSVRLLSSTNAPNQSHEEIRQGRTRSETHKRSETGYSQALSRQVHRCQVPTCTKTFATLSGLRKHDKGCHQENVPKVACLYPGCEYEHIRPDTVRGHWRRMHKTEKLHPGLEPRRRGPTIRTAPRL</sequence>
<comment type="caution">
    <text evidence="4">The sequence shown here is derived from an EMBL/GenBank/DDBJ whole genome shotgun (WGS) entry which is preliminary data.</text>
</comment>
<dbReference type="EMBL" id="MLGG01000024">
    <property type="protein sequence ID" value="KAK1455596.1"/>
    <property type="molecule type" value="Genomic_DNA"/>
</dbReference>
<evidence type="ECO:0000256" key="2">
    <source>
        <dbReference type="SAM" id="MobiDB-lite"/>
    </source>
</evidence>
<dbReference type="InterPro" id="IPR013087">
    <property type="entry name" value="Znf_C2H2_type"/>
</dbReference>
<evidence type="ECO:0000256" key="1">
    <source>
        <dbReference type="PROSITE-ProRule" id="PRU00042"/>
    </source>
</evidence>
<dbReference type="AlphaFoldDB" id="A0AAI9UEM1"/>
<accession>A0AAI9UEM1</accession>
<dbReference type="PROSITE" id="PS50157">
    <property type="entry name" value="ZINC_FINGER_C2H2_2"/>
    <property type="match status" value="1"/>
</dbReference>
<gene>
    <name evidence="4" type="ORF">CMEL01_04356</name>
</gene>
<keyword evidence="1" id="KW-0862">Zinc</keyword>
<protein>
    <recommendedName>
        <fullName evidence="3">C2H2-type domain-containing protein</fullName>
    </recommendedName>
</protein>
<feature type="region of interest" description="Disordered" evidence="2">
    <location>
        <begin position="543"/>
        <end position="572"/>
    </location>
</feature>
<keyword evidence="5" id="KW-1185">Reference proteome</keyword>
<dbReference type="GO" id="GO:0008270">
    <property type="term" value="F:zinc ion binding"/>
    <property type="evidence" value="ECO:0007669"/>
    <property type="project" value="UniProtKB-KW"/>
</dbReference>
<reference evidence="4 5" key="1">
    <citation type="submission" date="2016-10" db="EMBL/GenBank/DDBJ databases">
        <title>The genome sequence of Colletotrichum fioriniae PJ7.</title>
        <authorList>
            <person name="Baroncelli R."/>
        </authorList>
    </citation>
    <scope>NUCLEOTIDE SEQUENCE [LARGE SCALE GENOMIC DNA]</scope>
    <source>
        <strain evidence="4">Col 31</strain>
    </source>
</reference>
<proteinExistence type="predicted"/>
<dbReference type="Proteomes" id="UP001239795">
    <property type="component" value="Unassembled WGS sequence"/>
</dbReference>
<keyword evidence="1" id="KW-0863">Zinc-finger</keyword>
<dbReference type="PROSITE" id="PS00028">
    <property type="entry name" value="ZINC_FINGER_C2H2_1"/>
    <property type="match status" value="1"/>
</dbReference>
<evidence type="ECO:0000313" key="4">
    <source>
        <dbReference type="EMBL" id="KAK1455596.1"/>
    </source>
</evidence>
<feature type="compositionally biased region" description="Basic and acidic residues" evidence="2">
    <location>
        <begin position="550"/>
        <end position="568"/>
    </location>
</feature>
<keyword evidence="1" id="KW-0479">Metal-binding</keyword>
<feature type="domain" description="C2H2-type" evidence="3">
    <location>
        <begin position="580"/>
        <end position="610"/>
    </location>
</feature>
<evidence type="ECO:0000313" key="5">
    <source>
        <dbReference type="Proteomes" id="UP001239795"/>
    </source>
</evidence>
<name>A0AAI9UEM1_9PEZI</name>
<dbReference type="SMART" id="SM00355">
    <property type="entry name" value="ZnF_C2H2"/>
    <property type="match status" value="2"/>
</dbReference>